<protein>
    <submittedName>
        <fullName evidence="3">Transposase</fullName>
    </submittedName>
</protein>
<accession>A0A0S3JPI3</accession>
<dbReference type="InterPro" id="IPR003346">
    <property type="entry name" value="Transposase_20"/>
</dbReference>
<dbReference type="Pfam" id="PF01548">
    <property type="entry name" value="DEDD_Tnp_IS110"/>
    <property type="match status" value="1"/>
</dbReference>
<gene>
    <name evidence="3" type="ORF">DB34_14100</name>
</gene>
<feature type="domain" description="Transposase IS110-like N-terminal" evidence="1">
    <location>
        <begin position="6"/>
        <end position="143"/>
    </location>
</feature>
<dbReference type="GO" id="GO:0006313">
    <property type="term" value="P:DNA transposition"/>
    <property type="evidence" value="ECO:0007669"/>
    <property type="project" value="InterPro"/>
</dbReference>
<dbReference type="EMBL" id="CP013469">
    <property type="protein sequence ID" value="ALR88294.1"/>
    <property type="molecule type" value="Genomic_DNA"/>
</dbReference>
<reference evidence="3" key="1">
    <citation type="submission" date="2015-11" db="EMBL/GenBank/DDBJ databases">
        <title>Plasmid sequences of Acetobacter pasteurianus Ab3.</title>
        <authorList>
            <person name="Xia K."/>
            <person name="Li Y."/>
        </authorList>
    </citation>
    <scope>NUCLEOTIDE SEQUENCE</scope>
    <source>
        <strain evidence="3">Ab3</strain>
        <plasmid evidence="3">ApAb3p1</plasmid>
    </source>
</reference>
<geneLocation type="plasmid" evidence="3">
    <name>ApAb3p1</name>
</geneLocation>
<evidence type="ECO:0000259" key="2">
    <source>
        <dbReference type="Pfam" id="PF02371"/>
    </source>
</evidence>
<dbReference type="AlphaFoldDB" id="A0A0S3JPI3"/>
<dbReference type="GO" id="GO:0004803">
    <property type="term" value="F:transposase activity"/>
    <property type="evidence" value="ECO:0007669"/>
    <property type="project" value="InterPro"/>
</dbReference>
<dbReference type="NCBIfam" id="NF033542">
    <property type="entry name" value="transpos_IS110"/>
    <property type="match status" value="1"/>
</dbReference>
<dbReference type="InterPro" id="IPR047650">
    <property type="entry name" value="Transpos_IS110"/>
</dbReference>
<dbReference type="RefSeq" id="WP_168455101.1">
    <property type="nucleotide sequence ID" value="NZ_CP013469.1"/>
</dbReference>
<dbReference type="PANTHER" id="PTHR33055:SF3">
    <property type="entry name" value="PUTATIVE TRANSPOSASE FOR IS117-RELATED"/>
    <property type="match status" value="1"/>
</dbReference>
<evidence type="ECO:0000259" key="1">
    <source>
        <dbReference type="Pfam" id="PF01548"/>
    </source>
</evidence>
<dbReference type="Pfam" id="PF02371">
    <property type="entry name" value="Transposase_20"/>
    <property type="match status" value="1"/>
</dbReference>
<dbReference type="PANTHER" id="PTHR33055">
    <property type="entry name" value="TRANSPOSASE FOR INSERTION SEQUENCE ELEMENT IS1111A"/>
    <property type="match status" value="1"/>
</dbReference>
<sequence length="343" mass="37187">MKASIIGLDIAKSVFQAHGADAIGKCVFKRKLGRSEVSAFFAKLDPCEVVLEACGSAHYWARVISRIGHDVRLVPPDRVKSFVKKGKKNDAVDAAAICMAATHPDTMCVPIKSEEQQGVLSLHSARALLVKQQTMLSNALRALASEFGLIAPLGTRHLPELMAKIETSADLPAAMKQSAMLLFEHYEKVAQSIDALEVHIRARAKSDEDARRLMTIPGVGPITASLIVASVADIGSFASARHFAAWLGLVPRQHSTGGKTRLGRITKTGNRQIRTLLVLGATAMLHRAHKWDSAAGQWLCELMARRPRRLATVALANKMARIIWALLSRKEIYRPAGVSVSAG</sequence>
<organism evidence="3">
    <name type="scientific">Acetobacter pasteurianus</name>
    <name type="common">Acetobacter turbidans</name>
    <dbReference type="NCBI Taxonomy" id="438"/>
    <lineage>
        <taxon>Bacteria</taxon>
        <taxon>Pseudomonadati</taxon>
        <taxon>Pseudomonadota</taxon>
        <taxon>Alphaproteobacteria</taxon>
        <taxon>Acetobacterales</taxon>
        <taxon>Acetobacteraceae</taxon>
        <taxon>Acetobacter</taxon>
    </lineage>
</organism>
<name>A0A0S3JPI3_ACEPA</name>
<dbReference type="GO" id="GO:0003677">
    <property type="term" value="F:DNA binding"/>
    <property type="evidence" value="ECO:0007669"/>
    <property type="project" value="InterPro"/>
</dbReference>
<keyword evidence="3" id="KW-0614">Plasmid</keyword>
<evidence type="ECO:0000313" key="3">
    <source>
        <dbReference type="EMBL" id="ALR88294.1"/>
    </source>
</evidence>
<feature type="domain" description="Transposase IS116/IS110/IS902 C-terminal" evidence="2">
    <location>
        <begin position="210"/>
        <end position="292"/>
    </location>
</feature>
<dbReference type="InterPro" id="IPR002525">
    <property type="entry name" value="Transp_IS110-like_N"/>
</dbReference>
<proteinExistence type="predicted"/>